<name>A0A2Z4AB66_9BACT</name>
<sequence>MRFLCVSCDTQMNLLKNDEGVVPDERGSLSLQYECPDCLVQIAMLTNPFETQMVSSLGVEIGGKTLSEGEGIVIDETGEAVGVKPVSASEESGKCPFSQEARRALGASSERTESSQVNAEIKWTAQALVRLKNIPEFVRPMAKQGIERYAIEQGYTQVNEECLASAKEHFGM</sequence>
<keyword evidence="2" id="KW-0560">Oxidoreductase</keyword>
<evidence type="ECO:0000313" key="2">
    <source>
        <dbReference type="EMBL" id="AWT59149.1"/>
    </source>
</evidence>
<protein>
    <submittedName>
        <fullName evidence="2">Light-independent protochlorophyllide reductase subunit B</fullName>
        <ecNumber evidence="2">1.3.7.7</ecNumber>
    </submittedName>
</protein>
<feature type="domain" description="Light-independent protochlorophyllide reductase subunit B-like C-terminal" evidence="1">
    <location>
        <begin position="123"/>
        <end position="167"/>
    </location>
</feature>
<dbReference type="Gene3D" id="1.10.8.550">
    <property type="entry name" value="Proto-chlorophyllide reductase 57 kD subunit B"/>
    <property type="match status" value="1"/>
</dbReference>
<dbReference type="GO" id="GO:0015995">
    <property type="term" value="P:chlorophyll biosynthetic process"/>
    <property type="evidence" value="ECO:0007669"/>
    <property type="project" value="InterPro"/>
</dbReference>
<accession>A0A2Z4AB66</accession>
<proteinExistence type="predicted"/>
<dbReference type="InterPro" id="IPR013580">
    <property type="entry name" value="LI-POR_suB-like_C"/>
</dbReference>
<dbReference type="Pfam" id="PF08369">
    <property type="entry name" value="PCP_red"/>
    <property type="match status" value="1"/>
</dbReference>
<evidence type="ECO:0000259" key="1">
    <source>
        <dbReference type="Pfam" id="PF08369"/>
    </source>
</evidence>
<organism evidence="2 3">
    <name type="scientific">Candidatus Moanibacter tarae</name>
    <dbReference type="NCBI Taxonomy" id="2200854"/>
    <lineage>
        <taxon>Bacteria</taxon>
        <taxon>Pseudomonadati</taxon>
        <taxon>Verrucomicrobiota</taxon>
        <taxon>Opitutia</taxon>
        <taxon>Puniceicoccales</taxon>
        <taxon>Puniceicoccales incertae sedis</taxon>
        <taxon>Candidatus Moanibacter</taxon>
    </lineage>
</organism>
<dbReference type="GO" id="GO:0015979">
    <property type="term" value="P:photosynthesis"/>
    <property type="evidence" value="ECO:0007669"/>
    <property type="project" value="InterPro"/>
</dbReference>
<dbReference type="AlphaFoldDB" id="A0A2Z4AB66"/>
<evidence type="ECO:0000313" key="3">
    <source>
        <dbReference type="Proteomes" id="UP000247465"/>
    </source>
</evidence>
<dbReference type="GO" id="GO:0016491">
    <property type="term" value="F:oxidoreductase activity"/>
    <property type="evidence" value="ECO:0007669"/>
    <property type="project" value="UniProtKB-KW"/>
</dbReference>
<dbReference type="Proteomes" id="UP000247465">
    <property type="component" value="Chromosome"/>
</dbReference>
<reference evidence="2 3" key="1">
    <citation type="submission" date="2018-06" db="EMBL/GenBank/DDBJ databases">
        <title>Draft Genome Sequence of a Novel Marine Bacterium Related to the Verrucomicrobia.</title>
        <authorList>
            <person name="Vosseberg J."/>
            <person name="Martijn J."/>
            <person name="Ettema T.J.G."/>
        </authorList>
    </citation>
    <scope>NUCLEOTIDE SEQUENCE [LARGE SCALE GENOMIC DNA]</scope>
    <source>
        <strain evidence="2">TARA_B100001123</strain>
    </source>
</reference>
<dbReference type="InterPro" id="IPR042298">
    <property type="entry name" value="P-CP_red_C"/>
</dbReference>
<dbReference type="KEGG" id="mtar:DF168_00329"/>
<gene>
    <name evidence="2" type="primary">chlB</name>
    <name evidence="2" type="ORF">DF168_00329</name>
</gene>
<dbReference type="EMBL" id="CP029803">
    <property type="protein sequence ID" value="AWT59149.1"/>
    <property type="molecule type" value="Genomic_DNA"/>
</dbReference>
<dbReference type="EC" id="1.3.7.7" evidence="2"/>